<dbReference type="GO" id="GO:0009103">
    <property type="term" value="P:lipopolysaccharide biosynthetic process"/>
    <property type="evidence" value="ECO:0007669"/>
    <property type="project" value="TreeGrafter"/>
</dbReference>
<dbReference type="PANTHER" id="PTHR33908:SF3">
    <property type="entry name" value="UNDECAPRENYL PHOSPHATE-ALPHA-4-AMINO-4-DEOXY-L-ARABINOSE ARABINOSYL TRANSFERASE"/>
    <property type="match status" value="1"/>
</dbReference>
<keyword evidence="3" id="KW-0328">Glycosyltransferase</keyword>
<reference evidence="10 11" key="1">
    <citation type="submission" date="2016-02" db="EMBL/GenBank/DDBJ databases">
        <title>Draft genome sequence of Aeromonas trota strain 1999lcr isolated from cerebrospinal fluid (CSF).</title>
        <authorList>
            <person name="Dallagassa C.B."/>
            <person name="Prediger K.C."/>
            <person name="Weiss V.A."/>
            <person name="Assis F.E."/>
            <person name="Baura V."/>
            <person name="Cruz L.M."/>
            <person name="Souza E.M."/>
            <person name="Pedrosa F.O."/>
            <person name="Fadel-Picheth C.M."/>
        </authorList>
    </citation>
    <scope>NUCLEOTIDE SEQUENCE [LARGE SCALE GENOMIC DNA]</scope>
    <source>
        <strain evidence="10 11">1999lcr</strain>
    </source>
</reference>
<feature type="transmembrane region" description="Helical" evidence="8">
    <location>
        <begin position="139"/>
        <end position="159"/>
    </location>
</feature>
<proteinExistence type="predicted"/>
<comment type="caution">
    <text evidence="10">The sequence shown here is derived from an EMBL/GenBank/DDBJ whole genome shotgun (WGS) entry which is preliminary data.</text>
</comment>
<evidence type="ECO:0000313" key="10">
    <source>
        <dbReference type="EMBL" id="KXU81094.1"/>
    </source>
</evidence>
<gene>
    <name evidence="10" type="ORF">LCR_13560</name>
</gene>
<evidence type="ECO:0000256" key="1">
    <source>
        <dbReference type="ARBA" id="ARBA00004651"/>
    </source>
</evidence>
<dbReference type="AlphaFoldDB" id="A0A175VK06"/>
<dbReference type="InterPro" id="IPR038731">
    <property type="entry name" value="RgtA/B/C-like"/>
</dbReference>
<feature type="transmembrane region" description="Helical" evidence="8">
    <location>
        <begin position="269"/>
        <end position="293"/>
    </location>
</feature>
<accession>A0A175VK06</accession>
<dbReference type="GO" id="GO:0016763">
    <property type="term" value="F:pentosyltransferase activity"/>
    <property type="evidence" value="ECO:0007669"/>
    <property type="project" value="TreeGrafter"/>
</dbReference>
<keyword evidence="5 8" id="KW-0812">Transmembrane</keyword>
<feature type="transmembrane region" description="Helical" evidence="8">
    <location>
        <begin position="213"/>
        <end position="236"/>
    </location>
</feature>
<feature type="transmembrane region" description="Helical" evidence="8">
    <location>
        <begin position="362"/>
        <end position="381"/>
    </location>
</feature>
<keyword evidence="7 8" id="KW-0472">Membrane</keyword>
<feature type="transmembrane region" description="Helical" evidence="8">
    <location>
        <begin position="111"/>
        <end position="132"/>
    </location>
</feature>
<organism evidence="10 11">
    <name type="scientific">Aeromonas enteropelogenes</name>
    <name type="common">Aeromonas trota</name>
    <dbReference type="NCBI Taxonomy" id="29489"/>
    <lineage>
        <taxon>Bacteria</taxon>
        <taxon>Pseudomonadati</taxon>
        <taxon>Pseudomonadota</taxon>
        <taxon>Gammaproteobacteria</taxon>
        <taxon>Aeromonadales</taxon>
        <taxon>Aeromonadaceae</taxon>
        <taxon>Aeromonas</taxon>
    </lineage>
</organism>
<dbReference type="PANTHER" id="PTHR33908">
    <property type="entry name" value="MANNOSYLTRANSFERASE YKCB-RELATED"/>
    <property type="match status" value="1"/>
</dbReference>
<dbReference type="GO" id="GO:0010041">
    <property type="term" value="P:response to iron(III) ion"/>
    <property type="evidence" value="ECO:0007669"/>
    <property type="project" value="TreeGrafter"/>
</dbReference>
<evidence type="ECO:0000256" key="6">
    <source>
        <dbReference type="ARBA" id="ARBA00022989"/>
    </source>
</evidence>
<dbReference type="Proteomes" id="UP000078435">
    <property type="component" value="Unassembled WGS sequence"/>
</dbReference>
<evidence type="ECO:0000256" key="2">
    <source>
        <dbReference type="ARBA" id="ARBA00022475"/>
    </source>
</evidence>
<evidence type="ECO:0000256" key="8">
    <source>
        <dbReference type="SAM" id="Phobius"/>
    </source>
</evidence>
<name>A0A175VK06_AEREN</name>
<feature type="transmembrane region" description="Helical" evidence="8">
    <location>
        <begin position="329"/>
        <end position="350"/>
    </location>
</feature>
<dbReference type="GO" id="GO:0005886">
    <property type="term" value="C:plasma membrane"/>
    <property type="evidence" value="ECO:0007669"/>
    <property type="project" value="UniProtKB-SubCell"/>
</dbReference>
<feature type="transmembrane region" description="Helical" evidence="8">
    <location>
        <begin position="77"/>
        <end position="105"/>
    </location>
</feature>
<feature type="transmembrane region" description="Helical" evidence="8">
    <location>
        <begin position="12"/>
        <end position="30"/>
    </location>
</feature>
<feature type="domain" description="Glycosyltransferase RgtA/B/C/D-like" evidence="9">
    <location>
        <begin position="66"/>
        <end position="225"/>
    </location>
</feature>
<keyword evidence="6 8" id="KW-1133">Transmembrane helix</keyword>
<keyword evidence="4 10" id="KW-0808">Transferase</keyword>
<comment type="subcellular location">
    <subcellularLocation>
        <location evidence="1">Cell membrane</location>
        <topology evidence="1">Multi-pass membrane protein</topology>
    </subcellularLocation>
</comment>
<protein>
    <submittedName>
        <fullName evidence="10">Glycosyl transferase</fullName>
    </submittedName>
</protein>
<feature type="transmembrane region" description="Helical" evidence="8">
    <location>
        <begin position="417"/>
        <end position="435"/>
    </location>
</feature>
<keyword evidence="2" id="KW-1003">Cell membrane</keyword>
<evidence type="ECO:0000256" key="3">
    <source>
        <dbReference type="ARBA" id="ARBA00022676"/>
    </source>
</evidence>
<feature type="transmembrane region" description="Helical" evidence="8">
    <location>
        <begin position="393"/>
        <end position="412"/>
    </location>
</feature>
<evidence type="ECO:0000256" key="5">
    <source>
        <dbReference type="ARBA" id="ARBA00022692"/>
    </source>
</evidence>
<sequence length="568" mass="63106">MVNDRTLLNQSSLGWLLLIALVVLGTGLGLRDPWPADEPRFALVAKEMVESGQWLFPMRGGEIYPDKPPMFMWGIAIAYLLTGSIKVAFLLPSLLAGLLTLVLVWDLGRRLWTPQVGFLAGLLLLFTVQFTLQAKTAQIDALVTFFITLGLYSFIRFLLCNGGWRWYWLGWFAAGLGIITKGVGLIALLVLIPAIWTHWDKIRTASRSDWLKGLAGPLCMLLAIGLWLVPMLIAVAQSGDPILQAYRDNIMLRQTVTRYANSWHHVKPFWYYLTSVIPPFWLPLTLLLPWLVVEWRRAIGGRDKRIILLLGYLVLVVIFFSVSPGKRGVYVTPGTPALALLSAPFIAALLARRWPGRLLSGLGWLLGIVCLGGAVALEFSAKLASRVSELGPAPWLPLLVMGGVLLLVNALLRRAPLTAILATLACGWLIYSTWICTRLNDMRTPQTVMALAAERVPAGNELLLTGFKEQHLLFTRQPLRHYSYQMPDDAQAREAAAWVAAAPGRWVLGAADLLERCFDPARMENLGNRHRTDWLLTNAEAIKPACQGLRPEIEPFSYVPGPKEGNLN</sequence>
<dbReference type="EMBL" id="JMGO02000003">
    <property type="protein sequence ID" value="KXU81094.1"/>
    <property type="molecule type" value="Genomic_DNA"/>
</dbReference>
<dbReference type="RefSeq" id="WP_061476058.1">
    <property type="nucleotide sequence ID" value="NZ_JMGO02000003.1"/>
</dbReference>
<evidence type="ECO:0000313" key="11">
    <source>
        <dbReference type="Proteomes" id="UP000078435"/>
    </source>
</evidence>
<evidence type="ECO:0000259" key="9">
    <source>
        <dbReference type="Pfam" id="PF13231"/>
    </source>
</evidence>
<dbReference type="OrthoDB" id="9775035at2"/>
<evidence type="ECO:0000256" key="7">
    <source>
        <dbReference type="ARBA" id="ARBA00023136"/>
    </source>
</evidence>
<dbReference type="Pfam" id="PF13231">
    <property type="entry name" value="PMT_2"/>
    <property type="match status" value="1"/>
</dbReference>
<evidence type="ECO:0000256" key="4">
    <source>
        <dbReference type="ARBA" id="ARBA00022679"/>
    </source>
</evidence>
<feature type="transmembrane region" description="Helical" evidence="8">
    <location>
        <begin position="171"/>
        <end position="192"/>
    </location>
</feature>
<feature type="transmembrane region" description="Helical" evidence="8">
    <location>
        <begin position="305"/>
        <end position="323"/>
    </location>
</feature>
<dbReference type="InterPro" id="IPR050297">
    <property type="entry name" value="LipidA_mod_glycosyltrf_83"/>
</dbReference>